<keyword evidence="4" id="KW-1185">Reference proteome</keyword>
<evidence type="ECO:0000256" key="1">
    <source>
        <dbReference type="SAM" id="MobiDB-lite"/>
    </source>
</evidence>
<evidence type="ECO:0000313" key="3">
    <source>
        <dbReference type="EMBL" id="MFC6021168.1"/>
    </source>
</evidence>
<feature type="compositionally biased region" description="Pro residues" evidence="1">
    <location>
        <begin position="680"/>
        <end position="689"/>
    </location>
</feature>
<dbReference type="Gene3D" id="3.40.50.300">
    <property type="entry name" value="P-loop containing nucleotide triphosphate hydrolases"/>
    <property type="match status" value="1"/>
</dbReference>
<dbReference type="InterPro" id="IPR021122">
    <property type="entry name" value="RNA_ligase_dom_REL/Rnl2"/>
</dbReference>
<dbReference type="InterPro" id="IPR052732">
    <property type="entry name" value="Cell-binding_unc_protein"/>
</dbReference>
<feature type="region of interest" description="Disordered" evidence="1">
    <location>
        <begin position="667"/>
        <end position="689"/>
    </location>
</feature>
<dbReference type="RefSeq" id="WP_377429084.1">
    <property type="nucleotide sequence ID" value="NZ_JBHSPR010000039.1"/>
</dbReference>
<sequence>MRVPYPRTPHLPWSAGVAPDDLRVSGLAGLLGREVVVTEKLDGENTTLYRDGLHARSLDSAHHPSRAWIKALHGRIAAGVPSGWRICGENVYARHSIGYHNLESWFYAFSVWAGDRCLDWDRTVRFTRGLGLPVPPVLWRGTFDERILRTLRLDPARQEGYVVRTVAGFPQHEFGRRVAKWVRRHHVRTDEHWMLAPVVENGLGPLAPLWEVRSGGTVDVPRLLAATGMTGTDLRTASRPGAIEPTIVDDDTVRIGGAAIDGFTVDGGTVNGTTVDGGTVNGVAVDGTTGTGAVAVDRAEAAVADVSARLALLGRAGDLRLAGVLAALFHGSPRTWLASRLVSPVGMPLARRVADLVGLYPGLQRRFPDEERRAGLVRLAVAADLAVLHAVAVAVLAGRTDGTAVRAREEVAWSELHADEADLLGVAPLEPLRAELRSALRDHAPDVADRCWAETREAYAQGRIRTPGEAPAASWRWRSGDFPRLVMLVGPSGSGKSTVARSLPGVDGVVSLDDLRQARGSRADQRANAAVLREGLHRLDRRLADGGTTVWDATGLNRQQRSLVHAVARRRDALTTHAVLLVPEDVLVRRNAGRAHPVPSEVLAAQLRRFWPPYPGEAHRTWYIGAEGTVADVAGTLSDDLEAWAVDPQDWAVDDAGDVLADVRPREAGTWSVASGSPSGAPPPPPVRG</sequence>
<organism evidence="3 4">
    <name type="scientific">Plantactinospora solaniradicis</name>
    <dbReference type="NCBI Taxonomy" id="1723736"/>
    <lineage>
        <taxon>Bacteria</taxon>
        <taxon>Bacillati</taxon>
        <taxon>Actinomycetota</taxon>
        <taxon>Actinomycetes</taxon>
        <taxon>Micromonosporales</taxon>
        <taxon>Micromonosporaceae</taxon>
        <taxon>Plantactinospora</taxon>
    </lineage>
</organism>
<dbReference type="Pfam" id="PF13671">
    <property type="entry name" value="AAA_33"/>
    <property type="match status" value="1"/>
</dbReference>
<dbReference type="PANTHER" id="PTHR43883:SF1">
    <property type="entry name" value="GLUCONOKINASE"/>
    <property type="match status" value="1"/>
</dbReference>
<dbReference type="EMBL" id="JBHSPR010000039">
    <property type="protein sequence ID" value="MFC6021168.1"/>
    <property type="molecule type" value="Genomic_DNA"/>
</dbReference>
<accession>A0ABW1KK55</accession>
<comment type="caution">
    <text evidence="3">The sequence shown here is derived from an EMBL/GenBank/DDBJ whole genome shotgun (WGS) entry which is preliminary data.</text>
</comment>
<dbReference type="SUPFAM" id="SSF52540">
    <property type="entry name" value="P-loop containing nucleoside triphosphate hydrolases"/>
    <property type="match status" value="1"/>
</dbReference>
<dbReference type="SUPFAM" id="SSF56091">
    <property type="entry name" value="DNA ligase/mRNA capping enzyme, catalytic domain"/>
    <property type="match status" value="1"/>
</dbReference>
<name>A0ABW1KK55_9ACTN</name>
<evidence type="ECO:0000313" key="4">
    <source>
        <dbReference type="Proteomes" id="UP001596203"/>
    </source>
</evidence>
<evidence type="ECO:0000259" key="2">
    <source>
        <dbReference type="Pfam" id="PF09414"/>
    </source>
</evidence>
<protein>
    <submittedName>
        <fullName evidence="3">RNA ligase family protein</fullName>
    </submittedName>
</protein>
<keyword evidence="3" id="KW-0436">Ligase</keyword>
<dbReference type="GO" id="GO:0016874">
    <property type="term" value="F:ligase activity"/>
    <property type="evidence" value="ECO:0007669"/>
    <property type="project" value="UniProtKB-KW"/>
</dbReference>
<dbReference type="Pfam" id="PF09414">
    <property type="entry name" value="RNA_ligase"/>
    <property type="match status" value="1"/>
</dbReference>
<gene>
    <name evidence="3" type="ORF">ACFP2T_33965</name>
</gene>
<dbReference type="Gene3D" id="3.30.470.30">
    <property type="entry name" value="DNA ligase/mRNA capping enzyme"/>
    <property type="match status" value="1"/>
</dbReference>
<proteinExistence type="predicted"/>
<dbReference type="InterPro" id="IPR027417">
    <property type="entry name" value="P-loop_NTPase"/>
</dbReference>
<dbReference type="PANTHER" id="PTHR43883">
    <property type="entry name" value="SLR0207 PROTEIN"/>
    <property type="match status" value="1"/>
</dbReference>
<dbReference type="Proteomes" id="UP001596203">
    <property type="component" value="Unassembled WGS sequence"/>
</dbReference>
<feature type="domain" description="RNA ligase" evidence="2">
    <location>
        <begin position="33"/>
        <end position="182"/>
    </location>
</feature>
<reference evidence="4" key="1">
    <citation type="journal article" date="2019" name="Int. J. Syst. Evol. Microbiol.">
        <title>The Global Catalogue of Microorganisms (GCM) 10K type strain sequencing project: providing services to taxonomists for standard genome sequencing and annotation.</title>
        <authorList>
            <consortium name="The Broad Institute Genomics Platform"/>
            <consortium name="The Broad Institute Genome Sequencing Center for Infectious Disease"/>
            <person name="Wu L."/>
            <person name="Ma J."/>
        </authorList>
    </citation>
    <scope>NUCLEOTIDE SEQUENCE [LARGE SCALE GENOMIC DNA]</scope>
    <source>
        <strain evidence="4">ZS-35-S2</strain>
    </source>
</reference>